<dbReference type="GO" id="GO:0016973">
    <property type="term" value="P:poly(A)+ mRNA export from nucleus"/>
    <property type="evidence" value="ECO:0007669"/>
    <property type="project" value="TreeGrafter"/>
</dbReference>
<gene>
    <name evidence="5" type="ORF">LDAN0321_LOCUS21594</name>
</gene>
<organism evidence="5">
    <name type="scientific">Leptocylindrus danicus</name>
    <dbReference type="NCBI Taxonomy" id="163516"/>
    <lineage>
        <taxon>Eukaryota</taxon>
        <taxon>Sar</taxon>
        <taxon>Stramenopiles</taxon>
        <taxon>Ochrophyta</taxon>
        <taxon>Bacillariophyta</taxon>
        <taxon>Coscinodiscophyceae</taxon>
        <taxon>Chaetocerotophycidae</taxon>
        <taxon>Leptocylindrales</taxon>
        <taxon>Leptocylindraceae</taxon>
        <taxon>Leptocylindrus</taxon>
    </lineage>
</organism>
<feature type="compositionally biased region" description="Low complexity" evidence="3">
    <location>
        <begin position="24"/>
        <end position="44"/>
    </location>
</feature>
<proteinExistence type="inferred from homology"/>
<dbReference type="PROSITE" id="PS51319">
    <property type="entry name" value="TFIIS_N"/>
    <property type="match status" value="1"/>
</dbReference>
<sequence length="537" mass="59090">MSGSAKPSDYDLFGADSSSEDEAPASAADTRATPATTSASNANTGDGLNDSSDEEDGGGKVAASAPKKKRKLKKLGGAKKQGNKKKASGETTKKKKKTAAKTNDKEEEAIKQPIVLSKKDRMELLQRKRQQRAAALTEGVEIPKKKPGDTADDGRKVSSATDKGYDSGDSYNSGEGLLQRTKEDDDFLDIEGEDEDLVREYFQEQKFHDERGADDSRGRHKDDEEESEDDDADDKVPDNPIMAAVHRMKKLKRAELSRDEREELAKEFVDRMRAAADDDAVAVSERRPAMKKLTMLSEVQSMLAKKDMQRPLLDYDLLVVAKAWIAPLANGKLGNVTVRQRLLESISTMTGTHDGEEGVTPSDLKRSAFGKVIMSLYMHKSETPQMKRLHKSLIEQWSRPIFNKSGNMKDLERVQSERREAGVVLSYQQRNAASSRTANDDRASASAGGTAVEDINSIFKKGFKSKGAIDLGNNRVRIPYSKGFQFSVRPEHKGAETTKIKKAGRESLTKRLDVKKKAGKSAKYGNLSVEGRVAKNA</sequence>
<feature type="compositionally biased region" description="Acidic residues" evidence="3">
    <location>
        <begin position="184"/>
        <end position="197"/>
    </location>
</feature>
<feature type="compositionally biased region" description="Acidic residues" evidence="3">
    <location>
        <begin position="223"/>
        <end position="233"/>
    </location>
</feature>
<name>A0A7S2PTC9_9STRA</name>
<dbReference type="Gene3D" id="1.20.930.10">
    <property type="entry name" value="Conserved domain common to transcription factors TFIIS, elongin A, CRSP70"/>
    <property type="match status" value="1"/>
</dbReference>
<reference evidence="5" key="1">
    <citation type="submission" date="2021-01" db="EMBL/GenBank/DDBJ databases">
        <authorList>
            <person name="Corre E."/>
            <person name="Pelletier E."/>
            <person name="Niang G."/>
            <person name="Scheremetjew M."/>
            <person name="Finn R."/>
            <person name="Kale V."/>
            <person name="Holt S."/>
            <person name="Cochrane G."/>
            <person name="Meng A."/>
            <person name="Brown T."/>
            <person name="Cohen L."/>
        </authorList>
    </citation>
    <scope>NUCLEOTIDE SEQUENCE</scope>
    <source>
        <strain evidence="5">B650</strain>
    </source>
</reference>
<dbReference type="InterPro" id="IPR051037">
    <property type="entry name" value="RNAPII_TF_IWS1"/>
</dbReference>
<evidence type="ECO:0000256" key="1">
    <source>
        <dbReference type="ARBA" id="ARBA00037992"/>
    </source>
</evidence>
<feature type="compositionally biased region" description="Basic residues" evidence="3">
    <location>
        <begin position="66"/>
        <end position="86"/>
    </location>
</feature>
<comment type="similarity">
    <text evidence="1">Belongs to the IWS1 family.</text>
</comment>
<dbReference type="Pfam" id="PF08711">
    <property type="entry name" value="Med26"/>
    <property type="match status" value="1"/>
</dbReference>
<feature type="domain" description="TFIIS N-terminal" evidence="4">
    <location>
        <begin position="319"/>
        <end position="404"/>
    </location>
</feature>
<protein>
    <recommendedName>
        <fullName evidence="4">TFIIS N-terminal domain-containing protein</fullName>
    </recommendedName>
</protein>
<evidence type="ECO:0000259" key="4">
    <source>
        <dbReference type="PROSITE" id="PS51319"/>
    </source>
</evidence>
<evidence type="ECO:0000256" key="3">
    <source>
        <dbReference type="SAM" id="MobiDB-lite"/>
    </source>
</evidence>
<dbReference type="PANTHER" id="PTHR46010">
    <property type="entry name" value="PROTEIN IWS1 HOMOLOG"/>
    <property type="match status" value="1"/>
</dbReference>
<dbReference type="PANTHER" id="PTHR46010:SF1">
    <property type="entry name" value="PROTEIN IWS1 HOMOLOG"/>
    <property type="match status" value="1"/>
</dbReference>
<feature type="compositionally biased region" description="Basic and acidic residues" evidence="3">
    <location>
        <begin position="141"/>
        <end position="156"/>
    </location>
</feature>
<feature type="compositionally biased region" description="Basic and acidic residues" evidence="3">
    <location>
        <begin position="198"/>
        <end position="222"/>
    </location>
</feature>
<comment type="subcellular location">
    <subcellularLocation>
        <location evidence="2">Nucleus</location>
    </subcellularLocation>
</comment>
<keyword evidence="2" id="KW-0539">Nucleus</keyword>
<accession>A0A7S2PTC9</accession>
<evidence type="ECO:0000256" key="2">
    <source>
        <dbReference type="PROSITE-ProRule" id="PRU00649"/>
    </source>
</evidence>
<dbReference type="InterPro" id="IPR017923">
    <property type="entry name" value="TFIIS_N"/>
</dbReference>
<dbReference type="GO" id="GO:0005634">
    <property type="term" value="C:nucleus"/>
    <property type="evidence" value="ECO:0007669"/>
    <property type="project" value="UniProtKB-SubCell"/>
</dbReference>
<dbReference type="EMBL" id="HBGY01034340">
    <property type="protein sequence ID" value="CAD9615900.1"/>
    <property type="molecule type" value="Transcribed_RNA"/>
</dbReference>
<feature type="region of interest" description="Disordered" evidence="3">
    <location>
        <begin position="127"/>
        <end position="239"/>
    </location>
</feature>
<dbReference type="InterPro" id="IPR035441">
    <property type="entry name" value="TFIIS/LEDGF_dom_sf"/>
</dbReference>
<dbReference type="AlphaFoldDB" id="A0A7S2PTC9"/>
<feature type="region of interest" description="Disordered" evidence="3">
    <location>
        <begin position="1"/>
        <end position="113"/>
    </location>
</feature>
<evidence type="ECO:0000313" key="5">
    <source>
        <dbReference type="EMBL" id="CAD9615900.1"/>
    </source>
</evidence>